<dbReference type="SUPFAM" id="SSF46785">
    <property type="entry name" value="Winged helix' DNA-binding domain"/>
    <property type="match status" value="1"/>
</dbReference>
<dbReference type="PANTHER" id="PTHR10445:SF0">
    <property type="entry name" value="GENERAL TRANSCRIPTION FACTOR IIF SUBUNIT 2"/>
    <property type="match status" value="1"/>
</dbReference>
<dbReference type="Gene3D" id="1.10.10.10">
    <property type="entry name" value="Winged helix-like DNA-binding domain superfamily/Winged helix DNA-binding domain"/>
    <property type="match status" value="1"/>
</dbReference>
<evidence type="ECO:0000256" key="7">
    <source>
        <dbReference type="SAM" id="MobiDB-lite"/>
    </source>
</evidence>
<keyword evidence="6" id="KW-0539">Nucleus</keyword>
<dbReference type="GO" id="GO:0006367">
    <property type="term" value="P:transcription initiation at RNA polymerase II promoter"/>
    <property type="evidence" value="ECO:0007669"/>
    <property type="project" value="InterPro"/>
</dbReference>
<accession>A0A7S4J172</accession>
<evidence type="ECO:0000256" key="1">
    <source>
        <dbReference type="ARBA" id="ARBA00004123"/>
    </source>
</evidence>
<reference evidence="9" key="1">
    <citation type="submission" date="2021-01" db="EMBL/GenBank/DDBJ databases">
        <authorList>
            <person name="Corre E."/>
            <person name="Pelletier E."/>
            <person name="Niang G."/>
            <person name="Scheremetjew M."/>
            <person name="Finn R."/>
            <person name="Kale V."/>
            <person name="Holt S."/>
            <person name="Cochrane G."/>
            <person name="Meng A."/>
            <person name="Brown T."/>
            <person name="Cohen L."/>
        </authorList>
    </citation>
    <scope>NUCLEOTIDE SEQUENCE</scope>
    <source>
        <strain evidence="9">Isolate 1302-5</strain>
    </source>
</reference>
<dbReference type="PANTHER" id="PTHR10445">
    <property type="entry name" value="GENERAL TRANSCRIPTION FACTOR IIF SUBUNIT 2"/>
    <property type="match status" value="1"/>
</dbReference>
<evidence type="ECO:0000256" key="2">
    <source>
        <dbReference type="ARBA" id="ARBA00009543"/>
    </source>
</evidence>
<protein>
    <recommendedName>
        <fullName evidence="8">TFIIF beta subunit HTH domain-containing protein</fullName>
    </recommendedName>
</protein>
<dbReference type="Pfam" id="PF02270">
    <property type="entry name" value="TFIIF_beta"/>
    <property type="match status" value="1"/>
</dbReference>
<feature type="compositionally biased region" description="Low complexity" evidence="7">
    <location>
        <begin position="1"/>
        <end position="18"/>
    </location>
</feature>
<proteinExistence type="inferred from homology"/>
<dbReference type="InterPro" id="IPR040450">
    <property type="entry name" value="TFIIF_beta_HTH"/>
</dbReference>
<evidence type="ECO:0000256" key="3">
    <source>
        <dbReference type="ARBA" id="ARBA00023015"/>
    </source>
</evidence>
<evidence type="ECO:0000256" key="6">
    <source>
        <dbReference type="ARBA" id="ARBA00023242"/>
    </source>
</evidence>
<dbReference type="InterPro" id="IPR011039">
    <property type="entry name" value="TFIIF_interaction"/>
</dbReference>
<comment type="subcellular location">
    <subcellularLocation>
        <location evidence="1">Nucleus</location>
    </subcellularLocation>
</comment>
<keyword evidence="3" id="KW-0805">Transcription regulation</keyword>
<dbReference type="SUPFAM" id="SSF50916">
    <property type="entry name" value="Rap30/74 interaction domains"/>
    <property type="match status" value="1"/>
</dbReference>
<evidence type="ECO:0000259" key="8">
    <source>
        <dbReference type="Pfam" id="PF02270"/>
    </source>
</evidence>
<feature type="region of interest" description="Disordered" evidence="7">
    <location>
        <begin position="1"/>
        <end position="31"/>
    </location>
</feature>
<dbReference type="GO" id="GO:0005674">
    <property type="term" value="C:transcription factor TFIIF complex"/>
    <property type="evidence" value="ECO:0007669"/>
    <property type="project" value="InterPro"/>
</dbReference>
<evidence type="ECO:0000256" key="4">
    <source>
        <dbReference type="ARBA" id="ARBA00023125"/>
    </source>
</evidence>
<keyword evidence="4" id="KW-0238">DNA-binding</keyword>
<feature type="region of interest" description="Disordered" evidence="7">
    <location>
        <begin position="71"/>
        <end position="106"/>
    </location>
</feature>
<keyword evidence="5" id="KW-0804">Transcription</keyword>
<sequence>MATHASTASSSDPASANPKGPPAAGGGKASAATYGAIDSSSVSTSMWMARIPSKLASVWKNAPDGTVLGTLTFTKGSPPAGKGSAAANRTNRRTNGGSNAGGGPVKQSLTIKVPKSFTEKVPDLPLDYSAEAMTKKVPVLHPFTRRPDGSVALQGTVARSCSLQMIRTDRYKEMCKNRMVNSVTTDRFVKPVDQVDLSVRSRPVGAAAGKGGGGFGDSIAHFGKGMIEARERAATDPTGQKRKFQDQPIRSVLFELFSSQQYWTVKELRNTSGRLEKDIRSVLSELCEFHRSGEYKGSWELRSEFRSQDESAGVEKAS</sequence>
<dbReference type="InterPro" id="IPR036388">
    <property type="entry name" value="WH-like_DNA-bd_sf"/>
</dbReference>
<dbReference type="AlphaFoldDB" id="A0A7S4J172"/>
<evidence type="ECO:0000256" key="5">
    <source>
        <dbReference type="ARBA" id="ARBA00023163"/>
    </source>
</evidence>
<evidence type="ECO:0000313" key="9">
    <source>
        <dbReference type="EMBL" id="CAE2246745.1"/>
    </source>
</evidence>
<dbReference type="InterPro" id="IPR003196">
    <property type="entry name" value="TFIIF_beta"/>
</dbReference>
<dbReference type="EMBL" id="HBKQ01028274">
    <property type="protein sequence ID" value="CAE2246745.1"/>
    <property type="molecule type" value="Transcribed_RNA"/>
</dbReference>
<organism evidence="9">
    <name type="scientific">Odontella aurita</name>
    <dbReference type="NCBI Taxonomy" id="265563"/>
    <lineage>
        <taxon>Eukaryota</taxon>
        <taxon>Sar</taxon>
        <taxon>Stramenopiles</taxon>
        <taxon>Ochrophyta</taxon>
        <taxon>Bacillariophyta</taxon>
        <taxon>Mediophyceae</taxon>
        <taxon>Biddulphiophycidae</taxon>
        <taxon>Eupodiscales</taxon>
        <taxon>Odontellaceae</taxon>
        <taxon>Odontella</taxon>
    </lineage>
</organism>
<gene>
    <name evidence="9" type="ORF">OAUR00152_LOCUS19160</name>
</gene>
<dbReference type="GO" id="GO:0003677">
    <property type="term" value="F:DNA binding"/>
    <property type="evidence" value="ECO:0007669"/>
    <property type="project" value="UniProtKB-KW"/>
</dbReference>
<feature type="domain" description="TFIIF beta subunit HTH" evidence="8">
    <location>
        <begin position="246"/>
        <end position="306"/>
    </location>
</feature>
<comment type="similarity">
    <text evidence="2">Belongs to the TFIIF beta subunit family.</text>
</comment>
<dbReference type="InterPro" id="IPR036390">
    <property type="entry name" value="WH_DNA-bd_sf"/>
</dbReference>
<feature type="compositionally biased region" description="Low complexity" evidence="7">
    <location>
        <begin position="75"/>
        <end position="97"/>
    </location>
</feature>
<name>A0A7S4J172_9STRA</name>